<keyword evidence="2" id="KW-1185">Reference proteome</keyword>
<sequence length="220" mass="25072">LFEENVSYYPTLLPETSDEDPAEVFAAGGTPELAELRLHNGTIYRWNRPVYDVSDARPHLRVENRVLPAGPTVVDIMANAAFFYGAVVEMVNDERPLWTRMTFDAAHQNFLAAARHGAAASLYWPRAGEVEWDELVLRLLLPMAQRGLERLGVARVAVDRYLGIIEERARLRTNGAAWQVEAVQSLEERGRSRQQALRDMLRAYMEHMHDNEPVHTWPVP</sequence>
<dbReference type="GO" id="GO:0016874">
    <property type="term" value="F:ligase activity"/>
    <property type="evidence" value="ECO:0007669"/>
    <property type="project" value="UniProtKB-KW"/>
</dbReference>
<dbReference type="Gene3D" id="3.30.590.20">
    <property type="match status" value="1"/>
</dbReference>
<dbReference type="PANTHER" id="PTHR36510:SF3">
    <property type="entry name" value="CONSERVED PROTEIN"/>
    <property type="match status" value="1"/>
</dbReference>
<dbReference type="EMBL" id="JARACI010000906">
    <property type="protein sequence ID" value="MDD9206511.1"/>
    <property type="molecule type" value="Genomic_DNA"/>
</dbReference>
<evidence type="ECO:0000313" key="2">
    <source>
        <dbReference type="Proteomes" id="UP001165561"/>
    </source>
</evidence>
<dbReference type="PANTHER" id="PTHR36510">
    <property type="entry name" value="GLUTAMATE--CYSTEINE LIGASE 2-RELATED"/>
    <property type="match status" value="1"/>
</dbReference>
<protein>
    <submittedName>
        <fullName evidence="1">Glutamate--cysteine ligase</fullName>
    </submittedName>
</protein>
<organism evidence="1 2">
    <name type="scientific">Georgenia halotolerans</name>
    <dbReference type="NCBI Taxonomy" id="3028317"/>
    <lineage>
        <taxon>Bacteria</taxon>
        <taxon>Bacillati</taxon>
        <taxon>Actinomycetota</taxon>
        <taxon>Actinomycetes</taxon>
        <taxon>Micrococcales</taxon>
        <taxon>Bogoriellaceae</taxon>
        <taxon>Georgenia</taxon>
    </lineage>
</organism>
<gene>
    <name evidence="1" type="ORF">PU560_08530</name>
</gene>
<dbReference type="InterPro" id="IPR050141">
    <property type="entry name" value="GCL_type2/YbdK_subfam"/>
</dbReference>
<feature type="non-terminal residue" evidence="1">
    <location>
        <position position="1"/>
    </location>
</feature>
<reference evidence="1" key="1">
    <citation type="submission" date="2023-02" db="EMBL/GenBank/DDBJ databases">
        <title>Georgenia sp.10Sc9-8, isolated from a soil sample collected from the Taklamakan desert.</title>
        <authorList>
            <person name="Liu S."/>
        </authorList>
    </citation>
    <scope>NUCLEOTIDE SEQUENCE</scope>
    <source>
        <strain evidence="1">10Sc9-8</strain>
    </source>
</reference>
<dbReference type="Proteomes" id="UP001165561">
    <property type="component" value="Unassembled WGS sequence"/>
</dbReference>
<proteinExistence type="predicted"/>
<keyword evidence="1" id="KW-0436">Ligase</keyword>
<dbReference type="SUPFAM" id="SSF55931">
    <property type="entry name" value="Glutamine synthetase/guanido kinase"/>
    <property type="match status" value="1"/>
</dbReference>
<name>A0ABT5TWS2_9MICO</name>
<dbReference type="InterPro" id="IPR014746">
    <property type="entry name" value="Gln_synth/guanido_kin_cat_dom"/>
</dbReference>
<evidence type="ECO:0000313" key="1">
    <source>
        <dbReference type="EMBL" id="MDD9206511.1"/>
    </source>
</evidence>
<comment type="caution">
    <text evidence="1">The sequence shown here is derived from an EMBL/GenBank/DDBJ whole genome shotgun (WGS) entry which is preliminary data.</text>
</comment>
<accession>A0ABT5TWS2</accession>